<reference evidence="3 5" key="1">
    <citation type="submission" date="2014-12" db="EMBL/GenBank/DDBJ databases">
        <title>Genome sequence of Morococcus cerebrosus.</title>
        <authorList>
            <person name="Shin S.-K."/>
            <person name="Yi H."/>
        </authorList>
    </citation>
    <scope>NUCLEOTIDE SEQUENCE [LARGE SCALE GENOMIC DNA]</scope>
    <source>
        <strain evidence="3 5">CIP 81.93</strain>
    </source>
</reference>
<evidence type="ECO:0000313" key="5">
    <source>
        <dbReference type="Proteomes" id="UP000031390"/>
    </source>
</evidence>
<feature type="chain" id="PRO_5002132534" description="Secreted protein" evidence="2">
    <location>
        <begin position="19"/>
        <end position="82"/>
    </location>
</feature>
<dbReference type="RefSeq" id="WP_141752686.1">
    <property type="nucleotide sequence ID" value="NZ_CP094242.1"/>
</dbReference>
<feature type="region of interest" description="Disordered" evidence="1">
    <location>
        <begin position="54"/>
        <end position="82"/>
    </location>
</feature>
<dbReference type="Proteomes" id="UP000829504">
    <property type="component" value="Chromosome"/>
</dbReference>
<dbReference type="EMBL" id="CP094242">
    <property type="protein sequence ID" value="UNV86594.1"/>
    <property type="molecule type" value="Genomic_DNA"/>
</dbReference>
<accession>A0A0C1GU66</accession>
<evidence type="ECO:0000313" key="3">
    <source>
        <dbReference type="EMBL" id="KIC08941.1"/>
    </source>
</evidence>
<sequence length="82" mass="9465">MKFIFVLIPIITSSSTFAFNLILTKKQQKEKNAVIFFDLNRIFLHELTKNLAKKIKKHRTNGNHSSSNQQPKATNIKGRLKP</sequence>
<evidence type="ECO:0008006" key="7">
    <source>
        <dbReference type="Google" id="ProtNLM"/>
    </source>
</evidence>
<evidence type="ECO:0000256" key="2">
    <source>
        <dbReference type="SAM" id="SignalP"/>
    </source>
</evidence>
<reference evidence="4 6" key="2">
    <citation type="submission" date="2022-03" db="EMBL/GenBank/DDBJ databases">
        <title>Genome sequencing of Morococcus cerebrosus.</title>
        <authorList>
            <person name="Baek M.-G."/>
            <person name="Yi H."/>
        </authorList>
    </citation>
    <scope>NUCLEOTIDE SEQUENCE [LARGE SCALE GENOMIC DNA]</scope>
    <source>
        <strain evidence="4 6">CIP 81.93</strain>
    </source>
</reference>
<evidence type="ECO:0000256" key="1">
    <source>
        <dbReference type="SAM" id="MobiDB-lite"/>
    </source>
</evidence>
<organism evidence="3 5">
    <name type="scientific">Morococcus cerebrosus</name>
    <dbReference type="NCBI Taxonomy" id="1056807"/>
    <lineage>
        <taxon>Bacteria</taxon>
        <taxon>Pseudomonadati</taxon>
        <taxon>Pseudomonadota</taxon>
        <taxon>Betaproteobacteria</taxon>
        <taxon>Neisseriales</taxon>
        <taxon>Neisseriaceae</taxon>
        <taxon>Morococcus</taxon>
    </lineage>
</organism>
<gene>
    <name evidence="3" type="ORF">MCC93_10680</name>
    <name evidence="4" type="ORF">MON37_07835</name>
</gene>
<dbReference type="Proteomes" id="UP000031390">
    <property type="component" value="Unassembled WGS sequence"/>
</dbReference>
<feature type="signal peptide" evidence="2">
    <location>
        <begin position="1"/>
        <end position="18"/>
    </location>
</feature>
<evidence type="ECO:0000313" key="6">
    <source>
        <dbReference type="Proteomes" id="UP000829504"/>
    </source>
</evidence>
<evidence type="ECO:0000313" key="4">
    <source>
        <dbReference type="EMBL" id="UNV86594.1"/>
    </source>
</evidence>
<protein>
    <recommendedName>
        <fullName evidence="7">Secreted protein</fullName>
    </recommendedName>
</protein>
<feature type="compositionally biased region" description="Polar residues" evidence="1">
    <location>
        <begin position="62"/>
        <end position="73"/>
    </location>
</feature>
<dbReference type="AlphaFoldDB" id="A0A0C1GU66"/>
<name>A0A0C1GU66_9NEIS</name>
<keyword evidence="2" id="KW-0732">Signal</keyword>
<keyword evidence="6" id="KW-1185">Reference proteome</keyword>
<dbReference type="EMBL" id="JUFZ01000040">
    <property type="protein sequence ID" value="KIC08941.1"/>
    <property type="molecule type" value="Genomic_DNA"/>
</dbReference>
<proteinExistence type="predicted"/>